<evidence type="ECO:0000313" key="5">
    <source>
        <dbReference type="EMBL" id="MFD2207059.1"/>
    </source>
</evidence>
<name>A0ABW5BQ93_9PROT</name>
<dbReference type="PANTHER" id="PTHR11699">
    <property type="entry name" value="ALDEHYDE DEHYDROGENASE-RELATED"/>
    <property type="match status" value="1"/>
</dbReference>
<dbReference type="InterPro" id="IPR015590">
    <property type="entry name" value="Aldehyde_DH_dom"/>
</dbReference>
<gene>
    <name evidence="5" type="ORF">ACFSKO_15635</name>
</gene>
<dbReference type="CDD" id="cd07109">
    <property type="entry name" value="ALDH_AAS00426"/>
    <property type="match status" value="1"/>
</dbReference>
<dbReference type="InterPro" id="IPR016160">
    <property type="entry name" value="Ald_DH_CS_CYS"/>
</dbReference>
<keyword evidence="6" id="KW-1185">Reference proteome</keyword>
<dbReference type="Proteomes" id="UP001597294">
    <property type="component" value="Unassembled WGS sequence"/>
</dbReference>
<dbReference type="PROSITE" id="PS00070">
    <property type="entry name" value="ALDEHYDE_DEHYDR_CYS"/>
    <property type="match status" value="1"/>
</dbReference>
<dbReference type="RefSeq" id="WP_380253315.1">
    <property type="nucleotide sequence ID" value="NZ_JBHUII010000010.1"/>
</dbReference>
<dbReference type="SUPFAM" id="SSF53720">
    <property type="entry name" value="ALDH-like"/>
    <property type="match status" value="1"/>
</dbReference>
<dbReference type="InterPro" id="IPR016163">
    <property type="entry name" value="Ald_DH_C"/>
</dbReference>
<dbReference type="Gene3D" id="3.40.605.10">
    <property type="entry name" value="Aldehyde Dehydrogenase, Chain A, domain 1"/>
    <property type="match status" value="1"/>
</dbReference>
<proteinExistence type="inferred from homology"/>
<dbReference type="InterPro" id="IPR016161">
    <property type="entry name" value="Ald_DH/histidinol_DH"/>
</dbReference>
<accession>A0ABW5BQ93</accession>
<organism evidence="5 6">
    <name type="scientific">Kiloniella antarctica</name>
    <dbReference type="NCBI Taxonomy" id="1550907"/>
    <lineage>
        <taxon>Bacteria</taxon>
        <taxon>Pseudomonadati</taxon>
        <taxon>Pseudomonadota</taxon>
        <taxon>Alphaproteobacteria</taxon>
        <taxon>Rhodospirillales</taxon>
        <taxon>Kiloniellaceae</taxon>
        <taxon>Kiloniella</taxon>
    </lineage>
</organism>
<evidence type="ECO:0000256" key="2">
    <source>
        <dbReference type="PROSITE-ProRule" id="PRU10007"/>
    </source>
</evidence>
<comment type="similarity">
    <text evidence="3">Belongs to the aldehyde dehydrogenase family.</text>
</comment>
<feature type="active site" evidence="2">
    <location>
        <position position="267"/>
    </location>
</feature>
<dbReference type="Pfam" id="PF00171">
    <property type="entry name" value="Aldedh"/>
    <property type="match status" value="1"/>
</dbReference>
<sequence>MSVQIDALTEEYFSSGTVRGLPNKLFIDGNWISAISGEEIETIDPGLGNVFAKVSAAQTEDVELAVNAASKAFKEVWKDFKPSKRGEILAKAADLLEQQSDLFAVVEALDTGKPLAEAQGDVSSSVGALRYYAGCADKIQGDSFPLGDGVFSFSSVEAVGVTAHIIPWNYPLATTIRGVAPALAAGCTAVVKPAEQTPLSALMLAKIFEEAGLPAGVYNVITGTGKNAGSPLVDHPKVQHITFTGSVGTGTLVMQAAARNISSVTLELGGKSPIVALADCDLEKTAEGVLWAIFYNAGQICSAGSRLIVERSIHRKLVEKVVEKTTQLQAGHGLRNTNYGAINSKEQLDKIDSFVQRAKSRGIKCLCGGHPISNEATGKGWFYAPTIMDDVPMGDELVQEEIFGPVLSVQVVDSVEQAGEAANCTDFALAAGVYTQDITHALKLAHEIDSGQVTINDYWAGGIEVPFGGNRKSGIGREKGLEALSNYCTTKSITMSFS</sequence>
<dbReference type="PROSITE" id="PS00687">
    <property type="entry name" value="ALDEHYDE_DEHYDR_GLU"/>
    <property type="match status" value="1"/>
</dbReference>
<keyword evidence="1 3" id="KW-0560">Oxidoreductase</keyword>
<dbReference type="Gene3D" id="3.40.309.10">
    <property type="entry name" value="Aldehyde Dehydrogenase, Chain A, domain 2"/>
    <property type="match status" value="1"/>
</dbReference>
<dbReference type="InterPro" id="IPR029510">
    <property type="entry name" value="Ald_DH_CS_GLU"/>
</dbReference>
<reference evidence="6" key="1">
    <citation type="journal article" date="2019" name="Int. J. Syst. Evol. Microbiol.">
        <title>The Global Catalogue of Microorganisms (GCM) 10K type strain sequencing project: providing services to taxonomists for standard genome sequencing and annotation.</title>
        <authorList>
            <consortium name="The Broad Institute Genomics Platform"/>
            <consortium name="The Broad Institute Genome Sequencing Center for Infectious Disease"/>
            <person name="Wu L."/>
            <person name="Ma J."/>
        </authorList>
    </citation>
    <scope>NUCLEOTIDE SEQUENCE [LARGE SCALE GENOMIC DNA]</scope>
    <source>
        <strain evidence="6">CGMCC 4.7192</strain>
    </source>
</reference>
<evidence type="ECO:0000259" key="4">
    <source>
        <dbReference type="Pfam" id="PF00171"/>
    </source>
</evidence>
<evidence type="ECO:0000256" key="1">
    <source>
        <dbReference type="ARBA" id="ARBA00023002"/>
    </source>
</evidence>
<feature type="domain" description="Aldehyde dehydrogenase" evidence="4">
    <location>
        <begin position="31"/>
        <end position="493"/>
    </location>
</feature>
<dbReference type="EMBL" id="JBHUII010000010">
    <property type="protein sequence ID" value="MFD2207059.1"/>
    <property type="molecule type" value="Genomic_DNA"/>
</dbReference>
<protein>
    <submittedName>
        <fullName evidence="5">Aldehyde dehydrogenase family protein</fullName>
    </submittedName>
</protein>
<comment type="caution">
    <text evidence="5">The sequence shown here is derived from an EMBL/GenBank/DDBJ whole genome shotgun (WGS) entry which is preliminary data.</text>
</comment>
<evidence type="ECO:0000313" key="6">
    <source>
        <dbReference type="Proteomes" id="UP001597294"/>
    </source>
</evidence>
<dbReference type="InterPro" id="IPR016162">
    <property type="entry name" value="Ald_DH_N"/>
</dbReference>
<evidence type="ECO:0000256" key="3">
    <source>
        <dbReference type="RuleBase" id="RU003345"/>
    </source>
</evidence>